<sequence>MRGRLLVGLGLVAVAGGLIIAMARGLLPSSPMWTLVLTSTLTIPFAVFADLIASWWGKSVDGNGDQRGILVRHCLVDERNTLPQVGKVDQPALVGVHARAAATSTYVRRDVDEVLDGMLRTARVLVVQGPHGSGRSRAAFEALRRVHPRRTLVVPRDPASFVAVVEANIPLRRAVLWLDELDTFIMADRVDRFLLHRLASHRTGPLVIVGTRLDTAPATGLLSEFLDGADVVSISDVWTEAEQQRFDVVAATDAVLGGVDRAAGDGRLLVSLLADATPPPRPPVIPSQPPGPRALRPSIPAPPLCLGRDGDVAEVATAVAAQPPVPIWVHGAPGIGKSTVLRAALHHPAVVERFGPRRFFVRCGGETQADAILAEIAVALHIPIGQGLMEAVIDALAAEPTLLALDELATAWEHDRDQVEDLLDQLVAIPGLGLAASIRGASSPSVGFAVRRVMLRPLDQAVARQMFLSIAGDEYSRDHHLGDLVAAQDGVPLALKLLATVAQGEPNLRGLWRRWTTQRSLVTDGFPGPDGMDVSVELTLSSPRMNGVAHRLLTALGALPDGIDLDDLQRLMPGTADTAAATLRRVGLAFDDQGRLRTLAPIRDYVARERPMSTDLRSVVLEHYLDLAKQFGSQVVSDNGAQVSARLVAESGNLDATVRIGLTDDDPAAAIQAACALGEFTRWSGIGDTELLEAAAEASHRIGDLALEGECLYRLGDIALRRCELDDAQRFLTRALPLFEASGDVQWQAHTVKHIGDTAFEQSEFQAALPSFEQAAELYRAVGDRRGEARCFKTRGDVSERLSEYDDAIRLFEAALVLVDEIGDRLEAADLSRRLGDVALAINNVDEADRRYAEALAWYQGTGVVLGRANCIRGQGQVALARGDFEAARAAVQRAEPLYARMRYRRGQADCVTVLGEIAVARGELAPAVDLFDVALDLYSQLSDTIGQATCRLGIAVATADPQVAVSMATAALADFERVGRRDGVAQAHVRLSALAQDAGVADGHVQAARAIWQAQGRADRLALLEQA</sequence>
<dbReference type="RefSeq" id="WP_203850396.1">
    <property type="nucleotide sequence ID" value="NZ_BAAAVW010000023.1"/>
</dbReference>
<evidence type="ECO:0000313" key="4">
    <source>
        <dbReference type="Proteomes" id="UP000660611"/>
    </source>
</evidence>
<keyword evidence="1" id="KW-1133">Transmembrane helix</keyword>
<dbReference type="AlphaFoldDB" id="A0A919UEJ5"/>
<dbReference type="SUPFAM" id="SSF48452">
    <property type="entry name" value="TPR-like"/>
    <property type="match status" value="2"/>
</dbReference>
<keyword evidence="1" id="KW-0472">Membrane</keyword>
<protein>
    <recommendedName>
        <fullName evidence="2">ORC1/DEAH AAA+ ATPase domain-containing protein</fullName>
    </recommendedName>
</protein>
<dbReference type="InterPro" id="IPR011990">
    <property type="entry name" value="TPR-like_helical_dom_sf"/>
</dbReference>
<dbReference type="InterPro" id="IPR019734">
    <property type="entry name" value="TPR_rpt"/>
</dbReference>
<dbReference type="SUPFAM" id="SSF52540">
    <property type="entry name" value="P-loop containing nucleoside triphosphate hydrolases"/>
    <property type="match status" value="1"/>
</dbReference>
<proteinExistence type="predicted"/>
<feature type="transmembrane region" description="Helical" evidence="1">
    <location>
        <begin position="6"/>
        <end position="27"/>
    </location>
</feature>
<dbReference type="PANTHER" id="PTHR10098">
    <property type="entry name" value="RAPSYN-RELATED"/>
    <property type="match status" value="1"/>
</dbReference>
<dbReference type="Gene3D" id="1.25.40.10">
    <property type="entry name" value="Tetratricopeptide repeat domain"/>
    <property type="match status" value="2"/>
</dbReference>
<dbReference type="GO" id="GO:0016887">
    <property type="term" value="F:ATP hydrolysis activity"/>
    <property type="evidence" value="ECO:0007669"/>
    <property type="project" value="InterPro"/>
</dbReference>
<dbReference type="Proteomes" id="UP000660611">
    <property type="component" value="Unassembled WGS sequence"/>
</dbReference>
<comment type="caution">
    <text evidence="3">The sequence shown here is derived from an EMBL/GenBank/DDBJ whole genome shotgun (WGS) entry which is preliminary data.</text>
</comment>
<organism evidence="3 4">
    <name type="scientific">Dactylosporangium siamense</name>
    <dbReference type="NCBI Taxonomy" id="685454"/>
    <lineage>
        <taxon>Bacteria</taxon>
        <taxon>Bacillati</taxon>
        <taxon>Actinomycetota</taxon>
        <taxon>Actinomycetes</taxon>
        <taxon>Micromonosporales</taxon>
        <taxon>Micromonosporaceae</taxon>
        <taxon>Dactylosporangium</taxon>
    </lineage>
</organism>
<reference evidence="3" key="1">
    <citation type="submission" date="2021-01" db="EMBL/GenBank/DDBJ databases">
        <title>Whole genome shotgun sequence of Dactylosporangium siamense NBRC 106093.</title>
        <authorList>
            <person name="Komaki H."/>
            <person name="Tamura T."/>
        </authorList>
    </citation>
    <scope>NUCLEOTIDE SEQUENCE</scope>
    <source>
        <strain evidence="3">NBRC 106093</strain>
    </source>
</reference>
<dbReference type="Gene3D" id="3.40.50.300">
    <property type="entry name" value="P-loop containing nucleotide triphosphate hydrolases"/>
    <property type="match status" value="1"/>
</dbReference>
<dbReference type="InterPro" id="IPR027417">
    <property type="entry name" value="P-loop_NTPase"/>
</dbReference>
<keyword evidence="1" id="KW-0812">Transmembrane</keyword>
<name>A0A919UEJ5_9ACTN</name>
<keyword evidence="4" id="KW-1185">Reference proteome</keyword>
<dbReference type="Pfam" id="PF13401">
    <property type="entry name" value="AAA_22"/>
    <property type="match status" value="1"/>
</dbReference>
<dbReference type="InterPro" id="IPR049945">
    <property type="entry name" value="AAA_22"/>
</dbReference>
<gene>
    <name evidence="3" type="ORF">Dsi01nite_067410</name>
</gene>
<dbReference type="Pfam" id="PF13424">
    <property type="entry name" value="TPR_12"/>
    <property type="match status" value="1"/>
</dbReference>
<accession>A0A919UEJ5</accession>
<feature type="domain" description="ORC1/DEAH AAA+ ATPase" evidence="2">
    <location>
        <begin position="327"/>
        <end position="424"/>
    </location>
</feature>
<dbReference type="EMBL" id="BONQ01000107">
    <property type="protein sequence ID" value="GIG48700.1"/>
    <property type="molecule type" value="Genomic_DNA"/>
</dbReference>
<evidence type="ECO:0000259" key="2">
    <source>
        <dbReference type="Pfam" id="PF13401"/>
    </source>
</evidence>
<evidence type="ECO:0000256" key="1">
    <source>
        <dbReference type="SAM" id="Phobius"/>
    </source>
</evidence>
<dbReference type="SMART" id="SM00028">
    <property type="entry name" value="TPR"/>
    <property type="match status" value="5"/>
</dbReference>
<dbReference type="PANTHER" id="PTHR10098:SF106">
    <property type="entry name" value="TETRATRICOPEPTIDE REPEAT PROTEIN 28-LIKE PROTEIN"/>
    <property type="match status" value="1"/>
</dbReference>
<evidence type="ECO:0000313" key="3">
    <source>
        <dbReference type="EMBL" id="GIG48700.1"/>
    </source>
</evidence>